<keyword evidence="3" id="KW-1185">Reference proteome</keyword>
<dbReference type="Pfam" id="PF03432">
    <property type="entry name" value="Relaxase"/>
    <property type="match status" value="1"/>
</dbReference>
<dbReference type="KEGG" id="amt:Amet_3969"/>
<evidence type="ECO:0000313" key="3">
    <source>
        <dbReference type="Proteomes" id="UP000001572"/>
    </source>
</evidence>
<evidence type="ECO:0000313" key="2">
    <source>
        <dbReference type="EMBL" id="ABR50055.1"/>
    </source>
</evidence>
<name>A6TV37_ALKMQ</name>
<gene>
    <name evidence="2" type="ordered locus">Amet_3969</name>
</gene>
<sequence length="282" mass="32516">MISSYKCGYKTAALQFENTKEIMNSQCKNLARHLIQSFIPGEATPTLAHQIGQELCEKHLKGKYEYVMTTHIDKGHIHNHIIFNNVSFVDGKAYISNKKSYHQIRNESDHICKDNGLSIITSDDLQNNNKTKGKSYKEYQEQKSGNSYKAKLKYTIDPAIKKSKDWDEFITLMQEYGYEIKHGQHISFKAINQERFTRAKTIGSDYSEELIKERIENRVGGKLNHTTRQRTPIKVVDIDSNKLASESAGFTRWLKPRPTVTGKIKGRDFGKQKRRIISNLLQ</sequence>
<dbReference type="Proteomes" id="UP000001572">
    <property type="component" value="Chromosome"/>
</dbReference>
<dbReference type="InterPro" id="IPR005094">
    <property type="entry name" value="Endonuclease_MobA/VirD2"/>
</dbReference>
<dbReference type="eggNOG" id="COG3843">
    <property type="taxonomic scope" value="Bacteria"/>
</dbReference>
<proteinExistence type="predicted"/>
<dbReference type="STRING" id="293826.Amet_3969"/>
<feature type="domain" description="MobA/VirD2-like nuclease" evidence="1">
    <location>
        <begin position="5"/>
        <end position="117"/>
    </location>
</feature>
<dbReference type="AlphaFoldDB" id="A6TV37"/>
<evidence type="ECO:0000259" key="1">
    <source>
        <dbReference type="Pfam" id="PF03432"/>
    </source>
</evidence>
<accession>A6TV37</accession>
<dbReference type="EMBL" id="CP000724">
    <property type="protein sequence ID" value="ABR50055.1"/>
    <property type="molecule type" value="Genomic_DNA"/>
</dbReference>
<reference evidence="3" key="1">
    <citation type="journal article" date="2016" name="Genome Announc.">
        <title>Complete genome sequence of Alkaliphilus metalliredigens strain QYMF, an alkaliphilic and metal-reducing bacterium isolated from borax-contaminated leachate ponds.</title>
        <authorList>
            <person name="Hwang C."/>
            <person name="Copeland A."/>
            <person name="Lucas S."/>
            <person name="Lapidus A."/>
            <person name="Barry K."/>
            <person name="Detter J.C."/>
            <person name="Glavina Del Rio T."/>
            <person name="Hammon N."/>
            <person name="Israni S."/>
            <person name="Dalin E."/>
            <person name="Tice H."/>
            <person name="Pitluck S."/>
            <person name="Chertkov O."/>
            <person name="Brettin T."/>
            <person name="Bruce D."/>
            <person name="Han C."/>
            <person name="Schmutz J."/>
            <person name="Larimer F."/>
            <person name="Land M.L."/>
            <person name="Hauser L."/>
            <person name="Kyrpides N."/>
            <person name="Mikhailova N."/>
            <person name="Ye Q."/>
            <person name="Zhou J."/>
            <person name="Richardson P."/>
            <person name="Fields M.W."/>
        </authorList>
    </citation>
    <scope>NUCLEOTIDE SEQUENCE [LARGE SCALE GENOMIC DNA]</scope>
    <source>
        <strain evidence="3">QYMF</strain>
    </source>
</reference>
<dbReference type="HOGENOM" id="CLU_031118_0_0_9"/>
<protein>
    <submittedName>
        <fullName evidence="2">Relaxase/mobilization nuclease family protein</fullName>
    </submittedName>
</protein>
<organism evidence="2 3">
    <name type="scientific">Alkaliphilus metalliredigens (strain QYMF)</name>
    <dbReference type="NCBI Taxonomy" id="293826"/>
    <lineage>
        <taxon>Bacteria</taxon>
        <taxon>Bacillati</taxon>
        <taxon>Bacillota</taxon>
        <taxon>Clostridia</taxon>
        <taxon>Peptostreptococcales</taxon>
        <taxon>Natronincolaceae</taxon>
        <taxon>Alkaliphilus</taxon>
    </lineage>
</organism>